<dbReference type="AlphaFoldDB" id="A0A2T2P582"/>
<dbReference type="Proteomes" id="UP000240883">
    <property type="component" value="Unassembled WGS sequence"/>
</dbReference>
<gene>
    <name evidence="1" type="ORF">BS50DRAFT_568392</name>
</gene>
<dbReference type="Gene3D" id="3.40.30.10">
    <property type="entry name" value="Glutaredoxin"/>
    <property type="match status" value="1"/>
</dbReference>
<dbReference type="STRING" id="1448308.A0A2T2P582"/>
<name>A0A2T2P582_CORCC</name>
<organism evidence="1 2">
    <name type="scientific">Corynespora cassiicola Philippines</name>
    <dbReference type="NCBI Taxonomy" id="1448308"/>
    <lineage>
        <taxon>Eukaryota</taxon>
        <taxon>Fungi</taxon>
        <taxon>Dikarya</taxon>
        <taxon>Ascomycota</taxon>
        <taxon>Pezizomycotina</taxon>
        <taxon>Dothideomycetes</taxon>
        <taxon>Pleosporomycetidae</taxon>
        <taxon>Pleosporales</taxon>
        <taxon>Corynesporascaceae</taxon>
        <taxon>Corynespora</taxon>
    </lineage>
</organism>
<accession>A0A2T2P582</accession>
<keyword evidence="2" id="KW-1185">Reference proteome</keyword>
<evidence type="ECO:0000313" key="2">
    <source>
        <dbReference type="Proteomes" id="UP000240883"/>
    </source>
</evidence>
<dbReference type="EMBL" id="KZ678129">
    <property type="protein sequence ID" value="PSN72789.1"/>
    <property type="molecule type" value="Genomic_DNA"/>
</dbReference>
<proteinExistence type="predicted"/>
<sequence>MSQVILYDIPSKEPKTCWSLNPWKPRLILNYKGIDYKTEWVEYPDLAPYFKSL</sequence>
<reference evidence="1 2" key="1">
    <citation type="journal article" date="2018" name="Front. Microbiol.">
        <title>Genome-Wide Analysis of Corynespora cassiicola Leaf Fall Disease Putative Effectors.</title>
        <authorList>
            <person name="Lopez D."/>
            <person name="Ribeiro S."/>
            <person name="Label P."/>
            <person name="Fumanal B."/>
            <person name="Venisse J.S."/>
            <person name="Kohler A."/>
            <person name="de Oliveira R.R."/>
            <person name="Labutti K."/>
            <person name="Lipzen A."/>
            <person name="Lail K."/>
            <person name="Bauer D."/>
            <person name="Ohm R.A."/>
            <person name="Barry K.W."/>
            <person name="Spatafora J."/>
            <person name="Grigoriev I.V."/>
            <person name="Martin F.M."/>
            <person name="Pujade-Renaud V."/>
        </authorList>
    </citation>
    <scope>NUCLEOTIDE SEQUENCE [LARGE SCALE GENOMIC DNA]</scope>
    <source>
        <strain evidence="1 2">Philippines</strain>
    </source>
</reference>
<protein>
    <submittedName>
        <fullName evidence="1">Uncharacterized protein</fullName>
    </submittedName>
</protein>
<evidence type="ECO:0000313" key="1">
    <source>
        <dbReference type="EMBL" id="PSN72789.1"/>
    </source>
</evidence>